<name>A0AC60QBN0_IXOPE</name>
<evidence type="ECO:0000313" key="2">
    <source>
        <dbReference type="Proteomes" id="UP000805193"/>
    </source>
</evidence>
<accession>A0AC60QBN0</accession>
<keyword evidence="2" id="KW-1185">Reference proteome</keyword>
<organism evidence="1 2">
    <name type="scientific">Ixodes persulcatus</name>
    <name type="common">Taiga tick</name>
    <dbReference type="NCBI Taxonomy" id="34615"/>
    <lineage>
        <taxon>Eukaryota</taxon>
        <taxon>Metazoa</taxon>
        <taxon>Ecdysozoa</taxon>
        <taxon>Arthropoda</taxon>
        <taxon>Chelicerata</taxon>
        <taxon>Arachnida</taxon>
        <taxon>Acari</taxon>
        <taxon>Parasitiformes</taxon>
        <taxon>Ixodida</taxon>
        <taxon>Ixodoidea</taxon>
        <taxon>Ixodidae</taxon>
        <taxon>Ixodinae</taxon>
        <taxon>Ixodes</taxon>
    </lineage>
</organism>
<gene>
    <name evidence="1" type="ORF">HPB47_022586</name>
</gene>
<reference evidence="1 2" key="1">
    <citation type="journal article" date="2020" name="Cell">
        <title>Large-Scale Comparative Analyses of Tick Genomes Elucidate Their Genetic Diversity and Vector Capacities.</title>
        <authorList>
            <consortium name="Tick Genome and Microbiome Consortium (TIGMIC)"/>
            <person name="Jia N."/>
            <person name="Wang J."/>
            <person name="Shi W."/>
            <person name="Du L."/>
            <person name="Sun Y."/>
            <person name="Zhan W."/>
            <person name="Jiang J.F."/>
            <person name="Wang Q."/>
            <person name="Zhang B."/>
            <person name="Ji P."/>
            <person name="Bell-Sakyi L."/>
            <person name="Cui X.M."/>
            <person name="Yuan T.T."/>
            <person name="Jiang B.G."/>
            <person name="Yang W.F."/>
            <person name="Lam T.T."/>
            <person name="Chang Q.C."/>
            <person name="Ding S.J."/>
            <person name="Wang X.J."/>
            <person name="Zhu J.G."/>
            <person name="Ruan X.D."/>
            <person name="Zhao L."/>
            <person name="Wei J.T."/>
            <person name="Ye R.Z."/>
            <person name="Que T.C."/>
            <person name="Du C.H."/>
            <person name="Zhou Y.H."/>
            <person name="Cheng J.X."/>
            <person name="Dai P.F."/>
            <person name="Guo W.B."/>
            <person name="Han X.H."/>
            <person name="Huang E.J."/>
            <person name="Li L.F."/>
            <person name="Wei W."/>
            <person name="Gao Y.C."/>
            <person name="Liu J.Z."/>
            <person name="Shao H.Z."/>
            <person name="Wang X."/>
            <person name="Wang C.C."/>
            <person name="Yang T.C."/>
            <person name="Huo Q.B."/>
            <person name="Li W."/>
            <person name="Chen H.Y."/>
            <person name="Chen S.E."/>
            <person name="Zhou L.G."/>
            <person name="Ni X.B."/>
            <person name="Tian J.H."/>
            <person name="Sheng Y."/>
            <person name="Liu T."/>
            <person name="Pan Y.S."/>
            <person name="Xia L.Y."/>
            <person name="Li J."/>
            <person name="Zhao F."/>
            <person name="Cao W.C."/>
        </authorList>
    </citation>
    <scope>NUCLEOTIDE SEQUENCE [LARGE SCALE GENOMIC DNA]</scope>
    <source>
        <strain evidence="1">Iper-2018</strain>
    </source>
</reference>
<sequence>MKYLSVLTRAREVCCPFAQPEVAKALQRPALRAADAKEAAEALGEAISLLRSEPAFDELWQKTQSTATQIGLKEPQVTRPTRPPKRLELTEKPSEPAALDPKTRMRKKFFAAIVCKLTGAVFSALAFNASLPSELHSRLFVGGGFASPDSVAKKFLSTGSVHRQRRRKAAVLDEDFEIAVLAYVRAASSLLVACAELPQRLFFPAVDWARWTYVLAAKIA</sequence>
<protein>
    <submittedName>
        <fullName evidence="1">Uncharacterized protein</fullName>
    </submittedName>
</protein>
<evidence type="ECO:0000313" key="1">
    <source>
        <dbReference type="EMBL" id="KAG0430560.1"/>
    </source>
</evidence>
<dbReference type="EMBL" id="JABSTQ010009311">
    <property type="protein sequence ID" value="KAG0430560.1"/>
    <property type="molecule type" value="Genomic_DNA"/>
</dbReference>
<comment type="caution">
    <text evidence="1">The sequence shown here is derived from an EMBL/GenBank/DDBJ whole genome shotgun (WGS) entry which is preliminary data.</text>
</comment>
<proteinExistence type="predicted"/>
<dbReference type="Proteomes" id="UP000805193">
    <property type="component" value="Unassembled WGS sequence"/>
</dbReference>